<keyword evidence="2" id="KW-0812">Transmembrane</keyword>
<sequence>MFTEKVRMEIQRRPGIVAALIICFVLGLTMHGVGYVMVRNAEASIEATQVLVANTVNTLEVLETRLKIARTVHRAEYLKSFEVASLTQTVGSAKEKLTTAKAVSNPDSKKRISKEVAGLISQLTPKFRERIEYLDLLDRSRKEFLVRFIGLNTAIKDNQKKIEGIIVQGYFPKHFNPPIHLRGEAEILLKRAEALFPAAGLQLPNQILPDRQSDEQWISRADYLAIWRISQEGLGTVTEANRLADRVPALVQENKNLIKSLATNLNQTRELYRRAFVAAQYLDKYPVYKCLIEVNRANNALGNLNGFLGDAEYKNDMLRQDFEGAANVLNMVSSRIADTDRTFVSAIDRWHDVQDAIASLDRDRSSADSAINRAASHIRSYDYNSQGTAESFLRDARAVFRNGGNLRSNDPLQSRQEYISARSRADSAYNAVDTSSRHVDSGGNGFDFGGSSGSGGGGFDSGSGGGGGFGGDFGGPSGGDFGGPSGGGFGSGDF</sequence>
<accession>A0A1F8EJF1</accession>
<gene>
    <name evidence="3" type="ORF">A2817_03500</name>
</gene>
<feature type="transmembrane region" description="Helical" evidence="2">
    <location>
        <begin position="16"/>
        <end position="38"/>
    </location>
</feature>
<protein>
    <submittedName>
        <fullName evidence="3">Uncharacterized protein</fullName>
    </submittedName>
</protein>
<dbReference type="AlphaFoldDB" id="A0A1F8EJF1"/>
<name>A0A1F8EJF1_9BACT</name>
<evidence type="ECO:0000256" key="1">
    <source>
        <dbReference type="SAM" id="MobiDB-lite"/>
    </source>
</evidence>
<feature type="compositionally biased region" description="Gly residues" evidence="1">
    <location>
        <begin position="442"/>
        <end position="494"/>
    </location>
</feature>
<feature type="region of interest" description="Disordered" evidence="1">
    <location>
        <begin position="424"/>
        <end position="494"/>
    </location>
</feature>
<comment type="caution">
    <text evidence="3">The sequence shown here is derived from an EMBL/GenBank/DDBJ whole genome shotgun (WGS) entry which is preliminary data.</text>
</comment>
<dbReference type="EMBL" id="MGIZ01000001">
    <property type="protein sequence ID" value="OGN00189.1"/>
    <property type="molecule type" value="Genomic_DNA"/>
</dbReference>
<proteinExistence type="predicted"/>
<keyword evidence="2" id="KW-0472">Membrane</keyword>
<dbReference type="Proteomes" id="UP000177594">
    <property type="component" value="Unassembled WGS sequence"/>
</dbReference>
<keyword evidence="2" id="KW-1133">Transmembrane helix</keyword>
<evidence type="ECO:0000313" key="4">
    <source>
        <dbReference type="Proteomes" id="UP000177594"/>
    </source>
</evidence>
<evidence type="ECO:0000256" key="2">
    <source>
        <dbReference type="SAM" id="Phobius"/>
    </source>
</evidence>
<reference evidence="3 4" key="1">
    <citation type="journal article" date="2016" name="Nat. Commun.">
        <title>Thousands of microbial genomes shed light on interconnected biogeochemical processes in an aquifer system.</title>
        <authorList>
            <person name="Anantharaman K."/>
            <person name="Brown C.T."/>
            <person name="Hug L.A."/>
            <person name="Sharon I."/>
            <person name="Castelle C.J."/>
            <person name="Probst A.J."/>
            <person name="Thomas B.C."/>
            <person name="Singh A."/>
            <person name="Wilkins M.J."/>
            <person name="Karaoz U."/>
            <person name="Brodie E.L."/>
            <person name="Williams K.H."/>
            <person name="Hubbard S.S."/>
            <person name="Banfield J.F."/>
        </authorList>
    </citation>
    <scope>NUCLEOTIDE SEQUENCE [LARGE SCALE GENOMIC DNA]</scope>
</reference>
<evidence type="ECO:0000313" key="3">
    <source>
        <dbReference type="EMBL" id="OGN00189.1"/>
    </source>
</evidence>
<organism evidence="3 4">
    <name type="scientific">Candidatus Yanofskybacteria bacterium RIFCSPHIGHO2_01_FULL_39_8b</name>
    <dbReference type="NCBI Taxonomy" id="1802659"/>
    <lineage>
        <taxon>Bacteria</taxon>
        <taxon>Candidatus Yanofskyibacteriota</taxon>
    </lineage>
</organism>